<dbReference type="CDD" id="cd12148">
    <property type="entry name" value="fungal_TF_MHR"/>
    <property type="match status" value="1"/>
</dbReference>
<evidence type="ECO:0000313" key="8">
    <source>
        <dbReference type="EMBL" id="KAF2152219.1"/>
    </source>
</evidence>
<sequence length="595" mass="65389">MPLQHDSACPPSSGGDPAESSPRMRQSHSVTAATDASSAAAAVPTQRGERPSTPPPLARFIGHLNPEGIFRICSTDEAALSGEVGVWQNGRSTERGAVRAATSEVPSTSLLYCTSSLAYKVLLPVMEDQCLKTLPSEPARGILEGFYFSSIHPLLPIIDKDHYRGEAGSSSTQILRSQAVCLLASLDPSMQQHLFLPEVTGLASPKEFGQRLFAAMRMSIEITLVRDKMAVIEVLLAMSLFSSNGESMELSSWAFLRAVNMSYTLGLHHRKAEREHDRRLAEIFCCAWCLDRIHAAIHGRPVIMHECDLARLPEDCLVLLQPAFRVLLSIAMLLDRVIELYRPRAKAMDLSDQEFPSFEDMLVSCDASGLPQQFLNTLEMFYNATGILSCRSSSRDQGMPILSQNPRHKSCANTISEIVRNEADRNLIMLPFVPYAVALTLSASYRELRLSKISTVQDRALRSLHQNYHWLRQLECTYHSAAVIAELVGGVLASAKLNTSKSIHHHGIIGPAVAGAGHTPAPGNSVDEACHVHMSRNYDYTQTQGYAGAPPSAFTPGLDFPDNTVYEVLGAEWLQNDVDEFFEAYLNPAIPVFLE</sequence>
<evidence type="ECO:0000256" key="1">
    <source>
        <dbReference type="ARBA" id="ARBA00022833"/>
    </source>
</evidence>
<comment type="caution">
    <text evidence="8">The sequence shown here is derived from an EMBL/GenBank/DDBJ whole genome shotgun (WGS) entry which is preliminary data.</text>
</comment>
<feature type="region of interest" description="Disordered" evidence="6">
    <location>
        <begin position="1"/>
        <end position="57"/>
    </location>
</feature>
<evidence type="ECO:0000259" key="7">
    <source>
        <dbReference type="SMART" id="SM00906"/>
    </source>
</evidence>
<dbReference type="EMBL" id="ML996086">
    <property type="protein sequence ID" value="KAF2152219.1"/>
    <property type="molecule type" value="Genomic_DNA"/>
</dbReference>
<dbReference type="Pfam" id="PF04082">
    <property type="entry name" value="Fungal_trans"/>
    <property type="match status" value="1"/>
</dbReference>
<evidence type="ECO:0000256" key="4">
    <source>
        <dbReference type="ARBA" id="ARBA00023163"/>
    </source>
</evidence>
<feature type="compositionally biased region" description="Low complexity" evidence="6">
    <location>
        <begin position="29"/>
        <end position="43"/>
    </location>
</feature>
<keyword evidence="2" id="KW-0805">Transcription regulation</keyword>
<protein>
    <recommendedName>
        <fullName evidence="7">Xylanolytic transcriptional activator regulatory domain-containing protein</fullName>
    </recommendedName>
</protein>
<dbReference type="InterPro" id="IPR052073">
    <property type="entry name" value="Amide_Lactam_Regulators"/>
</dbReference>
<evidence type="ECO:0000313" key="9">
    <source>
        <dbReference type="Proteomes" id="UP000799439"/>
    </source>
</evidence>
<dbReference type="GO" id="GO:0003677">
    <property type="term" value="F:DNA binding"/>
    <property type="evidence" value="ECO:0007669"/>
    <property type="project" value="UniProtKB-KW"/>
</dbReference>
<dbReference type="Proteomes" id="UP000799439">
    <property type="component" value="Unassembled WGS sequence"/>
</dbReference>
<organism evidence="8 9">
    <name type="scientific">Myriangium duriaei CBS 260.36</name>
    <dbReference type="NCBI Taxonomy" id="1168546"/>
    <lineage>
        <taxon>Eukaryota</taxon>
        <taxon>Fungi</taxon>
        <taxon>Dikarya</taxon>
        <taxon>Ascomycota</taxon>
        <taxon>Pezizomycotina</taxon>
        <taxon>Dothideomycetes</taxon>
        <taxon>Dothideomycetidae</taxon>
        <taxon>Myriangiales</taxon>
        <taxon>Myriangiaceae</taxon>
        <taxon>Myriangium</taxon>
    </lineage>
</organism>
<dbReference type="PANTHER" id="PTHR47171:SF6">
    <property type="entry name" value="SPECIFIC TRANSCRIPTION FACTOR, PUTATIVE (AFU_ORTHOLOGUE AFUA_2G06130)-RELATED"/>
    <property type="match status" value="1"/>
</dbReference>
<dbReference type="InterPro" id="IPR007219">
    <property type="entry name" value="XnlR_reg_dom"/>
</dbReference>
<dbReference type="SMART" id="SM00906">
    <property type="entry name" value="Fungal_trans"/>
    <property type="match status" value="1"/>
</dbReference>
<dbReference type="OrthoDB" id="10031947at2759"/>
<keyword evidence="1" id="KW-0862">Zinc</keyword>
<keyword evidence="9" id="KW-1185">Reference proteome</keyword>
<dbReference type="AlphaFoldDB" id="A0A9P4MJM5"/>
<keyword evidence="3" id="KW-0238">DNA-binding</keyword>
<evidence type="ECO:0000256" key="6">
    <source>
        <dbReference type="SAM" id="MobiDB-lite"/>
    </source>
</evidence>
<keyword evidence="4" id="KW-0804">Transcription</keyword>
<accession>A0A9P4MJM5</accession>
<dbReference type="PANTHER" id="PTHR47171">
    <property type="entry name" value="FARA-RELATED"/>
    <property type="match status" value="1"/>
</dbReference>
<gene>
    <name evidence="8" type="ORF">K461DRAFT_256015</name>
</gene>
<keyword evidence="5" id="KW-0539">Nucleus</keyword>
<evidence type="ECO:0000256" key="5">
    <source>
        <dbReference type="ARBA" id="ARBA00023242"/>
    </source>
</evidence>
<name>A0A9P4MJM5_9PEZI</name>
<dbReference type="GO" id="GO:0008270">
    <property type="term" value="F:zinc ion binding"/>
    <property type="evidence" value="ECO:0007669"/>
    <property type="project" value="InterPro"/>
</dbReference>
<dbReference type="GO" id="GO:0006351">
    <property type="term" value="P:DNA-templated transcription"/>
    <property type="evidence" value="ECO:0007669"/>
    <property type="project" value="InterPro"/>
</dbReference>
<evidence type="ECO:0000256" key="3">
    <source>
        <dbReference type="ARBA" id="ARBA00023125"/>
    </source>
</evidence>
<evidence type="ECO:0000256" key="2">
    <source>
        <dbReference type="ARBA" id="ARBA00023015"/>
    </source>
</evidence>
<reference evidence="8" key="1">
    <citation type="journal article" date="2020" name="Stud. Mycol.">
        <title>101 Dothideomycetes genomes: a test case for predicting lifestyles and emergence of pathogens.</title>
        <authorList>
            <person name="Haridas S."/>
            <person name="Albert R."/>
            <person name="Binder M."/>
            <person name="Bloem J."/>
            <person name="Labutti K."/>
            <person name="Salamov A."/>
            <person name="Andreopoulos B."/>
            <person name="Baker S."/>
            <person name="Barry K."/>
            <person name="Bills G."/>
            <person name="Bluhm B."/>
            <person name="Cannon C."/>
            <person name="Castanera R."/>
            <person name="Culley D."/>
            <person name="Daum C."/>
            <person name="Ezra D."/>
            <person name="Gonzalez J."/>
            <person name="Henrissat B."/>
            <person name="Kuo A."/>
            <person name="Liang C."/>
            <person name="Lipzen A."/>
            <person name="Lutzoni F."/>
            <person name="Magnuson J."/>
            <person name="Mondo S."/>
            <person name="Nolan M."/>
            <person name="Ohm R."/>
            <person name="Pangilinan J."/>
            <person name="Park H.-J."/>
            <person name="Ramirez L."/>
            <person name="Alfaro M."/>
            <person name="Sun H."/>
            <person name="Tritt A."/>
            <person name="Yoshinaga Y."/>
            <person name="Zwiers L.-H."/>
            <person name="Turgeon B."/>
            <person name="Goodwin S."/>
            <person name="Spatafora J."/>
            <person name="Crous P."/>
            <person name="Grigoriev I."/>
        </authorList>
    </citation>
    <scope>NUCLEOTIDE SEQUENCE</scope>
    <source>
        <strain evidence="8">CBS 260.36</strain>
    </source>
</reference>
<feature type="domain" description="Xylanolytic transcriptional activator regulatory" evidence="7">
    <location>
        <begin position="252"/>
        <end position="319"/>
    </location>
</feature>
<proteinExistence type="predicted"/>